<dbReference type="Proteomes" id="UP000504638">
    <property type="component" value="Unplaced"/>
</dbReference>
<feature type="compositionally biased region" description="Polar residues" evidence="1">
    <location>
        <begin position="571"/>
        <end position="581"/>
    </location>
</feature>
<feature type="signal peptide" evidence="2">
    <location>
        <begin position="1"/>
        <end position="22"/>
    </location>
</feature>
<feature type="region of interest" description="Disordered" evidence="1">
    <location>
        <begin position="112"/>
        <end position="177"/>
    </location>
</feature>
<keyword evidence="4" id="KW-1185">Reference proteome</keyword>
<accession>A0A6G1G1X7</accession>
<dbReference type="AlphaFoldDB" id="A0A6G1G1X7"/>
<organism evidence="3">
    <name type="scientific">Eremomyces bilateralis CBS 781.70</name>
    <dbReference type="NCBI Taxonomy" id="1392243"/>
    <lineage>
        <taxon>Eukaryota</taxon>
        <taxon>Fungi</taxon>
        <taxon>Dikarya</taxon>
        <taxon>Ascomycota</taxon>
        <taxon>Pezizomycotina</taxon>
        <taxon>Dothideomycetes</taxon>
        <taxon>Dothideomycetes incertae sedis</taxon>
        <taxon>Eremomycetales</taxon>
        <taxon>Eremomycetaceae</taxon>
        <taxon>Eremomyces</taxon>
    </lineage>
</organism>
<evidence type="ECO:0000256" key="2">
    <source>
        <dbReference type="SAM" id="SignalP"/>
    </source>
</evidence>
<reference evidence="5" key="3">
    <citation type="submission" date="2025-04" db="UniProtKB">
        <authorList>
            <consortium name="RefSeq"/>
        </authorList>
    </citation>
    <scope>IDENTIFICATION</scope>
    <source>
        <strain evidence="5">CBS 781.70</strain>
    </source>
</reference>
<reference evidence="3 5" key="1">
    <citation type="submission" date="2020-01" db="EMBL/GenBank/DDBJ databases">
        <authorList>
            <consortium name="DOE Joint Genome Institute"/>
            <person name="Haridas S."/>
            <person name="Albert R."/>
            <person name="Binder M."/>
            <person name="Bloem J."/>
            <person name="Labutti K."/>
            <person name="Salamov A."/>
            <person name="Andreopoulos B."/>
            <person name="Baker S.E."/>
            <person name="Barry K."/>
            <person name="Bills G."/>
            <person name="Bluhm B.H."/>
            <person name="Cannon C."/>
            <person name="Castanera R."/>
            <person name="Culley D.E."/>
            <person name="Daum C."/>
            <person name="Ezra D."/>
            <person name="Gonzalez J.B."/>
            <person name="Henrissat B."/>
            <person name="Kuo A."/>
            <person name="Liang C."/>
            <person name="Lipzen A."/>
            <person name="Lutzoni F."/>
            <person name="Magnuson J."/>
            <person name="Mondo S."/>
            <person name="Nolan M."/>
            <person name="Ohm R."/>
            <person name="Pangilinan J."/>
            <person name="Park H.-J."/>
            <person name="Ramirez L."/>
            <person name="Alfaro M."/>
            <person name="Sun H."/>
            <person name="Tritt A."/>
            <person name="Yoshinaga Y."/>
            <person name="Zwiers L.-H."/>
            <person name="Turgeon B.G."/>
            <person name="Goodwin S.B."/>
            <person name="Spatafora J.W."/>
            <person name="Crous P.W."/>
            <person name="Grigoriev I.V."/>
        </authorList>
    </citation>
    <scope>NUCLEOTIDE SEQUENCE</scope>
    <source>
        <strain evidence="3 5">CBS 781.70</strain>
    </source>
</reference>
<reference evidence="5" key="2">
    <citation type="submission" date="2020-04" db="EMBL/GenBank/DDBJ databases">
        <authorList>
            <consortium name="NCBI Genome Project"/>
        </authorList>
    </citation>
    <scope>NUCLEOTIDE SEQUENCE</scope>
    <source>
        <strain evidence="5">CBS 781.70</strain>
    </source>
</reference>
<protein>
    <submittedName>
        <fullName evidence="3 5">Uncharacterized protein</fullName>
    </submittedName>
</protein>
<evidence type="ECO:0000313" key="3">
    <source>
        <dbReference type="EMBL" id="KAF1812115.1"/>
    </source>
</evidence>
<feature type="compositionally biased region" description="Polar residues" evidence="1">
    <location>
        <begin position="145"/>
        <end position="161"/>
    </location>
</feature>
<feature type="chain" id="PRO_5044631769" evidence="2">
    <location>
        <begin position="23"/>
        <end position="669"/>
    </location>
</feature>
<name>A0A6G1G1X7_9PEZI</name>
<feature type="compositionally biased region" description="Polar residues" evidence="1">
    <location>
        <begin position="112"/>
        <end position="135"/>
    </location>
</feature>
<feature type="compositionally biased region" description="Low complexity" evidence="1">
    <location>
        <begin position="637"/>
        <end position="649"/>
    </location>
</feature>
<proteinExistence type="predicted"/>
<evidence type="ECO:0000313" key="4">
    <source>
        <dbReference type="Proteomes" id="UP000504638"/>
    </source>
</evidence>
<feature type="region of interest" description="Disordered" evidence="1">
    <location>
        <begin position="527"/>
        <end position="581"/>
    </location>
</feature>
<dbReference type="RefSeq" id="XP_033533746.1">
    <property type="nucleotide sequence ID" value="XM_033680679.1"/>
</dbReference>
<keyword evidence="2" id="KW-0732">Signal</keyword>
<feature type="region of interest" description="Disordered" evidence="1">
    <location>
        <begin position="31"/>
        <end position="62"/>
    </location>
</feature>
<gene>
    <name evidence="3 5" type="ORF">P152DRAFT_46621</name>
</gene>
<dbReference type="GeneID" id="54421249"/>
<feature type="compositionally biased region" description="Polar residues" evidence="1">
    <location>
        <begin position="36"/>
        <end position="45"/>
    </location>
</feature>
<evidence type="ECO:0000313" key="5">
    <source>
        <dbReference type="RefSeq" id="XP_033533746.1"/>
    </source>
</evidence>
<evidence type="ECO:0000256" key="1">
    <source>
        <dbReference type="SAM" id="MobiDB-lite"/>
    </source>
</evidence>
<sequence length="669" mass="72151">MLLNGLIVVFYVLSLAVPGTTANDRVIRRNGRRQESVVNSNISTTRKPEPERTKPLPTTPDVELPSISIISTIRTPDPQPSKSLPIAPAVEPSVADLPPLSFSNPGLLLTTKPTVPNQSRIPPQPSGSLLTTDASHTPLPLPTGSLRTGSQRVISSGVKTSSIHRKKPPTHKLPFAAPGLPPNSSYSIVYGTGYTDHLPSSSRNRTIGTNATITRGANSTFGTFPTPSCGGCRVNVESASVFWWFYDNYYHASLYVSSTFLPNGSIAAMITPMKNVKPFNITAEAQSAKLRVFQITDVFVPNKTYIDWDLVTPTNAAPSTTLVSLAGYNPIPEVTTMAYSNFTEQVLISQPIAKIPITARNGDPVTFITEPQNIVFFSEYEIVHSSLYKSRYLTTCLETTTTVPFQTPIVFDYDGPDLLGIPFALGQVSNTWMTRPEFGPCTAGYWFAVPTVIMVVRVEIFMMDYTGRFGMHTEETVTSLDKPTDIKPDFPNLPTVSGFGFNLNTSMRPIAGVEATSANVVGDARDLGEQQEEDPAATTATHEDTKTVTDTPPLPTGNGAELTAPSPPTVPSRNATGNSTDDAFAAFGAHTEQTVTDLTNEGEGMFTPLVAHSEQPVETLDGPGRSDGRIHTEQTLPDSPSPTSVPTDGPVREPHFDCMDCLPGRESSC</sequence>
<feature type="region of interest" description="Disordered" evidence="1">
    <location>
        <begin position="608"/>
        <end position="655"/>
    </location>
</feature>
<dbReference type="EMBL" id="ML975159">
    <property type="protein sequence ID" value="KAF1812115.1"/>
    <property type="molecule type" value="Genomic_DNA"/>
</dbReference>